<dbReference type="InterPro" id="IPR001216">
    <property type="entry name" value="P-phosphate_BS"/>
</dbReference>
<feature type="binding site" evidence="18">
    <location>
        <position position="258"/>
    </location>
    <ligand>
        <name>pyridoxal 5'-phosphate</name>
        <dbReference type="ChEBI" id="CHEBI:597326"/>
    </ligand>
</feature>
<keyword evidence="7" id="KW-0808">Transferase</keyword>
<evidence type="ECO:0000256" key="15">
    <source>
        <dbReference type="ARBA" id="ARBA00023192"/>
    </source>
</evidence>
<dbReference type="InterPro" id="IPR000634">
    <property type="entry name" value="Ser/Thr_deHydtase_PyrdxlP-BS"/>
</dbReference>
<dbReference type="InterPro" id="IPR015803">
    <property type="entry name" value="Cys-tRNA-ligase"/>
</dbReference>
<dbReference type="InterPro" id="IPR001926">
    <property type="entry name" value="TrpB-like_PALP"/>
</dbReference>
<evidence type="ECO:0000256" key="8">
    <source>
        <dbReference type="ARBA" id="ARBA00022723"/>
    </source>
</evidence>
<dbReference type="PRINTS" id="PR00983">
    <property type="entry name" value="TRNASYNTHCYS"/>
</dbReference>
<comment type="cofactor">
    <cofactor evidence="17">
        <name>Zn(2+)</name>
        <dbReference type="ChEBI" id="CHEBI:29105"/>
    </cofactor>
    <text evidence="17">Binds 1 zinc ion per subunit.</text>
</comment>
<evidence type="ECO:0000256" key="17">
    <source>
        <dbReference type="HAMAP-Rule" id="MF_00041"/>
    </source>
</evidence>
<feature type="binding site" evidence="17">
    <location>
        <position position="329"/>
    </location>
    <ligand>
        <name>Zn(2+)</name>
        <dbReference type="ChEBI" id="CHEBI:29105"/>
    </ligand>
</feature>
<comment type="caution">
    <text evidence="23">The sequence shown here is derived from an EMBL/GenBank/DDBJ whole genome shotgun (WGS) entry which is preliminary data.</text>
</comment>
<dbReference type="SUPFAM" id="SSF52374">
    <property type="entry name" value="Nucleotidylyl transferase"/>
    <property type="match status" value="1"/>
</dbReference>
<keyword evidence="11 17" id="KW-0067">ATP-binding</keyword>
<comment type="caution">
    <text evidence="17">Lacks conserved residue(s) required for the propagation of feature annotation.</text>
</comment>
<proteinExistence type="inferred from homology"/>
<dbReference type="InterPro" id="IPR032678">
    <property type="entry name" value="tRNA-synt_1_cat_dom"/>
</dbReference>
<dbReference type="SUPFAM" id="SSF53686">
    <property type="entry name" value="Tryptophan synthase beta subunit-like PLP-dependent enzymes"/>
    <property type="match status" value="1"/>
</dbReference>
<keyword evidence="17" id="KW-0963">Cytoplasm</keyword>
<keyword evidence="8 17" id="KW-0479">Metal-binding</keyword>
<keyword evidence="15" id="KW-0198">Cysteine biosynthesis</keyword>
<dbReference type="PANTHER" id="PTHR10314">
    <property type="entry name" value="CYSTATHIONINE BETA-SYNTHASE"/>
    <property type="match status" value="1"/>
</dbReference>
<feature type="domain" description="Cysteinyl-tRNA ligase anticodon binding" evidence="22">
    <location>
        <begin position="723"/>
        <end position="764"/>
    </location>
</feature>
<evidence type="ECO:0000313" key="23">
    <source>
        <dbReference type="EMBL" id="EMS80413.1"/>
    </source>
</evidence>
<keyword evidence="13 17" id="KW-0648">Protein biosynthesis</keyword>
<evidence type="ECO:0000256" key="9">
    <source>
        <dbReference type="ARBA" id="ARBA00022741"/>
    </source>
</evidence>
<dbReference type="Pfam" id="PF00291">
    <property type="entry name" value="PALP"/>
    <property type="match status" value="1"/>
</dbReference>
<evidence type="ECO:0000259" key="20">
    <source>
        <dbReference type="Pfam" id="PF00291"/>
    </source>
</evidence>
<feature type="binding site" evidence="17">
    <location>
        <position position="514"/>
    </location>
    <ligand>
        <name>Zn(2+)</name>
        <dbReference type="ChEBI" id="CHEBI:29105"/>
    </ligand>
</feature>
<dbReference type="GO" id="GO:0005737">
    <property type="term" value="C:cytoplasm"/>
    <property type="evidence" value="ECO:0007669"/>
    <property type="project" value="UniProtKB-SubCell"/>
</dbReference>
<keyword evidence="24" id="KW-1185">Reference proteome</keyword>
<evidence type="ECO:0000256" key="14">
    <source>
        <dbReference type="ARBA" id="ARBA00023146"/>
    </source>
</evidence>
<evidence type="ECO:0000256" key="11">
    <source>
        <dbReference type="ARBA" id="ARBA00022840"/>
    </source>
</evidence>
<dbReference type="InterPro" id="IPR036052">
    <property type="entry name" value="TrpB-like_PALP_sf"/>
</dbReference>
<reference evidence="23 24" key="1">
    <citation type="journal article" date="2013" name="Genome Announc.">
        <title>Draft Genome Sequence of Desulfotignum phosphitoxidans DSM 13687 Strain FiPS-3.</title>
        <authorList>
            <person name="Poehlein A."/>
            <person name="Daniel R."/>
            <person name="Simeonova D.D."/>
        </authorList>
    </citation>
    <scope>NUCLEOTIDE SEQUENCE [LARGE SCALE GENOMIC DNA]</scope>
    <source>
        <strain evidence="23 24">DSM 13687</strain>
    </source>
</reference>
<dbReference type="GO" id="GO:0004124">
    <property type="term" value="F:cysteine synthase activity"/>
    <property type="evidence" value="ECO:0007669"/>
    <property type="project" value="UniProtKB-EC"/>
</dbReference>
<dbReference type="HAMAP" id="MF_00041">
    <property type="entry name" value="Cys_tRNA_synth"/>
    <property type="match status" value="1"/>
</dbReference>
<dbReference type="PATRIC" id="fig|1286635.3.peg.1071"/>
<dbReference type="Proteomes" id="UP000014216">
    <property type="component" value="Unassembled WGS sequence"/>
</dbReference>
<keyword evidence="5 17" id="KW-0436">Ligase</keyword>
<evidence type="ECO:0000259" key="22">
    <source>
        <dbReference type="Pfam" id="PF23493"/>
    </source>
</evidence>
<evidence type="ECO:0000256" key="19">
    <source>
        <dbReference type="PIRSR" id="PIRSR605856-51"/>
    </source>
</evidence>
<keyword evidence="12 18" id="KW-0663">Pyridoxal phosphate</keyword>
<dbReference type="GO" id="GO:0005524">
    <property type="term" value="F:ATP binding"/>
    <property type="evidence" value="ECO:0007669"/>
    <property type="project" value="UniProtKB-UniRule"/>
</dbReference>
<dbReference type="GO" id="GO:0030170">
    <property type="term" value="F:pyridoxal phosphate binding"/>
    <property type="evidence" value="ECO:0007669"/>
    <property type="project" value="InterPro"/>
</dbReference>
<dbReference type="FunFam" id="3.40.50.1100:FF:000003">
    <property type="entry name" value="Cystathionine beta-synthase"/>
    <property type="match status" value="1"/>
</dbReference>
<evidence type="ECO:0000256" key="5">
    <source>
        <dbReference type="ARBA" id="ARBA00022598"/>
    </source>
</evidence>
<evidence type="ECO:0000259" key="21">
    <source>
        <dbReference type="Pfam" id="PF01406"/>
    </source>
</evidence>
<dbReference type="InterPro" id="IPR009080">
    <property type="entry name" value="tRNAsynth_Ia_anticodon-bd"/>
</dbReference>
<evidence type="ECO:0000256" key="18">
    <source>
        <dbReference type="PIRSR" id="PIRSR605856-50"/>
    </source>
</evidence>
<dbReference type="AlphaFoldDB" id="S0FZ56"/>
<evidence type="ECO:0000256" key="16">
    <source>
        <dbReference type="ARBA" id="ARBA00047931"/>
    </source>
</evidence>
<accession>S0FZ56</accession>
<dbReference type="InterPro" id="IPR014729">
    <property type="entry name" value="Rossmann-like_a/b/a_fold"/>
</dbReference>
<feature type="binding site" evidence="18">
    <location>
        <begin position="177"/>
        <end position="181"/>
    </location>
    <ligand>
        <name>pyridoxal 5'-phosphate</name>
        <dbReference type="ChEBI" id="CHEBI:597326"/>
    </ligand>
</feature>
<comment type="catalytic activity">
    <reaction evidence="17">
        <text>tRNA(Cys) + L-cysteine + ATP = L-cysteinyl-tRNA(Cys) + AMP + diphosphate</text>
        <dbReference type="Rhea" id="RHEA:17773"/>
        <dbReference type="Rhea" id="RHEA-COMP:9661"/>
        <dbReference type="Rhea" id="RHEA-COMP:9679"/>
        <dbReference type="ChEBI" id="CHEBI:30616"/>
        <dbReference type="ChEBI" id="CHEBI:33019"/>
        <dbReference type="ChEBI" id="CHEBI:35235"/>
        <dbReference type="ChEBI" id="CHEBI:78442"/>
        <dbReference type="ChEBI" id="CHEBI:78517"/>
        <dbReference type="ChEBI" id="CHEBI:456215"/>
        <dbReference type="EC" id="6.1.1.16"/>
    </reaction>
</comment>
<evidence type="ECO:0000256" key="10">
    <source>
        <dbReference type="ARBA" id="ARBA00022833"/>
    </source>
</evidence>
<comment type="subunit">
    <text evidence="4 17">Monomer.</text>
</comment>
<dbReference type="Gene3D" id="3.40.50.1100">
    <property type="match status" value="2"/>
</dbReference>
<evidence type="ECO:0000256" key="1">
    <source>
        <dbReference type="ARBA" id="ARBA00001933"/>
    </source>
</evidence>
<dbReference type="UniPathway" id="UPA00136">
    <property type="reaction ID" value="UER00200"/>
</dbReference>
<dbReference type="PROSITE" id="PS00901">
    <property type="entry name" value="CYS_SYNTHASE"/>
    <property type="match status" value="1"/>
</dbReference>
<dbReference type="EMBL" id="APJX01000002">
    <property type="protein sequence ID" value="EMS80413.1"/>
    <property type="molecule type" value="Genomic_DNA"/>
</dbReference>
<evidence type="ECO:0000256" key="6">
    <source>
        <dbReference type="ARBA" id="ARBA00022605"/>
    </source>
</evidence>
<evidence type="ECO:0000256" key="12">
    <source>
        <dbReference type="ARBA" id="ARBA00022898"/>
    </source>
</evidence>
<name>S0FZ56_9BACT</name>
<feature type="binding site" evidence="18">
    <location>
        <position position="72"/>
    </location>
    <ligand>
        <name>pyridoxal 5'-phosphate</name>
        <dbReference type="ChEBI" id="CHEBI:597326"/>
    </ligand>
</feature>
<dbReference type="Pfam" id="PF23493">
    <property type="entry name" value="CysS_C"/>
    <property type="match status" value="1"/>
</dbReference>
<comment type="pathway">
    <text evidence="2">Amino-acid biosynthesis; L-cysteine biosynthesis; L-cysteine from L-serine: step 2/2.</text>
</comment>
<dbReference type="GO" id="GO:0004817">
    <property type="term" value="F:cysteine-tRNA ligase activity"/>
    <property type="evidence" value="ECO:0007669"/>
    <property type="project" value="UniProtKB-UniRule"/>
</dbReference>
<dbReference type="InterPro" id="IPR050214">
    <property type="entry name" value="Cys_Synth/Cystath_Beta-Synth"/>
</dbReference>
<dbReference type="InterPro" id="IPR056411">
    <property type="entry name" value="CysS_C"/>
</dbReference>
<dbReference type="GO" id="GO:0006535">
    <property type="term" value="P:cysteine biosynthetic process from serine"/>
    <property type="evidence" value="ECO:0007669"/>
    <property type="project" value="InterPro"/>
</dbReference>
<dbReference type="GO" id="GO:0006423">
    <property type="term" value="P:cysteinyl-tRNA aminoacylation"/>
    <property type="evidence" value="ECO:0007669"/>
    <property type="project" value="UniProtKB-UniRule"/>
</dbReference>
<keyword evidence="14 17" id="KW-0030">Aminoacyl-tRNA synthetase</keyword>
<feature type="domain" description="tRNA synthetases class I catalytic" evidence="21">
    <location>
        <begin position="316"/>
        <end position="618"/>
    </location>
</feature>
<evidence type="ECO:0000256" key="3">
    <source>
        <dbReference type="ARBA" id="ARBA00007103"/>
    </source>
</evidence>
<keyword evidence="10 17" id="KW-0862">Zinc</keyword>
<feature type="binding site" evidence="17">
    <location>
        <position position="539"/>
    </location>
    <ligand>
        <name>Zn(2+)</name>
        <dbReference type="ChEBI" id="CHEBI:29105"/>
    </ligand>
</feature>
<comment type="similarity">
    <text evidence="17">Belongs to the class-I aminoacyl-tRNA synthetase family.</text>
</comment>
<evidence type="ECO:0000256" key="13">
    <source>
        <dbReference type="ARBA" id="ARBA00022917"/>
    </source>
</evidence>
<dbReference type="OrthoDB" id="9815130at2"/>
<dbReference type="GO" id="GO:0008270">
    <property type="term" value="F:zinc ion binding"/>
    <property type="evidence" value="ECO:0007669"/>
    <property type="project" value="UniProtKB-UniRule"/>
</dbReference>
<dbReference type="EC" id="6.1.1.16" evidence="17"/>
<dbReference type="InterPro" id="IPR024909">
    <property type="entry name" value="Cys-tRNA/MSH_ligase"/>
</dbReference>
<dbReference type="InterPro" id="IPR005856">
    <property type="entry name" value="Cys_synth"/>
</dbReference>
<dbReference type="SUPFAM" id="SSF47323">
    <property type="entry name" value="Anticodon-binding domain of a subclass of class I aminoacyl-tRNA synthetases"/>
    <property type="match status" value="1"/>
</dbReference>
<evidence type="ECO:0000256" key="4">
    <source>
        <dbReference type="ARBA" id="ARBA00011245"/>
    </source>
</evidence>
<evidence type="ECO:0000256" key="2">
    <source>
        <dbReference type="ARBA" id="ARBA00004962"/>
    </source>
</evidence>
<protein>
    <recommendedName>
        <fullName evidence="17">Cysteine--tRNA ligase</fullName>
        <ecNumber evidence="17">6.1.1.16</ecNumber>
    </recommendedName>
    <alternativeName>
        <fullName evidence="17">Cysteinyl-tRNA synthetase</fullName>
        <shortName evidence="17">CysRS</shortName>
    </alternativeName>
</protein>
<evidence type="ECO:0000256" key="7">
    <source>
        <dbReference type="ARBA" id="ARBA00022679"/>
    </source>
</evidence>
<feature type="binding site" evidence="17">
    <location>
        <position position="543"/>
    </location>
    <ligand>
        <name>Zn(2+)</name>
        <dbReference type="ChEBI" id="CHEBI:29105"/>
    </ligand>
</feature>
<evidence type="ECO:0000313" key="24">
    <source>
        <dbReference type="Proteomes" id="UP000014216"/>
    </source>
</evidence>
<dbReference type="Gene3D" id="3.40.50.620">
    <property type="entry name" value="HUPs"/>
    <property type="match status" value="1"/>
</dbReference>
<comment type="subcellular location">
    <subcellularLocation>
        <location evidence="17">Cytoplasm</location>
    </subcellularLocation>
</comment>
<keyword evidence="9 17" id="KW-0547">Nucleotide-binding</keyword>
<dbReference type="RefSeq" id="WP_006964654.1">
    <property type="nucleotide sequence ID" value="NZ_APJX01000002.1"/>
</dbReference>
<keyword evidence="6" id="KW-0028">Amino-acid biosynthesis</keyword>
<dbReference type="Gene3D" id="1.20.120.1910">
    <property type="entry name" value="Cysteine-tRNA ligase, C-terminal anti-codon recognition domain"/>
    <property type="match status" value="1"/>
</dbReference>
<gene>
    <name evidence="17 23" type="primary">cysS</name>
    <name evidence="23" type="ORF">Dpo_2c01010</name>
</gene>
<comment type="catalytic activity">
    <reaction evidence="16">
        <text>O-acetyl-L-serine + hydrogen sulfide = L-cysteine + acetate</text>
        <dbReference type="Rhea" id="RHEA:14829"/>
        <dbReference type="ChEBI" id="CHEBI:29919"/>
        <dbReference type="ChEBI" id="CHEBI:30089"/>
        <dbReference type="ChEBI" id="CHEBI:35235"/>
        <dbReference type="ChEBI" id="CHEBI:58340"/>
        <dbReference type="EC" id="2.5.1.47"/>
    </reaction>
</comment>
<comment type="similarity">
    <text evidence="3">Belongs to the cysteine synthase/cystathionine beta-synthase family.</text>
</comment>
<feature type="domain" description="Tryptophan synthase beta chain-like PALP" evidence="20">
    <location>
        <begin position="5"/>
        <end position="284"/>
    </location>
</feature>
<feature type="modified residue" description="N6-(pyridoxal phosphate)lysine" evidence="19">
    <location>
        <position position="42"/>
    </location>
</feature>
<dbReference type="CDD" id="cd01561">
    <property type="entry name" value="CBS_like"/>
    <property type="match status" value="1"/>
</dbReference>
<comment type="cofactor">
    <cofactor evidence="1 18">
        <name>pyridoxal 5'-phosphate</name>
        <dbReference type="ChEBI" id="CHEBI:597326"/>
    </cofactor>
</comment>
<organism evidence="23 24">
    <name type="scientific">Desulfotignum phosphitoxidans DSM 13687</name>
    <dbReference type="NCBI Taxonomy" id="1286635"/>
    <lineage>
        <taxon>Bacteria</taxon>
        <taxon>Pseudomonadati</taxon>
        <taxon>Thermodesulfobacteriota</taxon>
        <taxon>Desulfobacteria</taxon>
        <taxon>Desulfobacterales</taxon>
        <taxon>Desulfobacteraceae</taxon>
        <taxon>Desulfotignum</taxon>
    </lineage>
</organism>
<sequence length="768" mass="85988">MTVTILDAVGNTPVVEIQQMNPNPGVRMFAKLEYMNPGGSIKDRAALYMIQAGEASGRLTKDKTVIEATSGNTGIGLAMVCAVKGFRLALTMAENASEERKRILKARGAKIILTPKHLGSDGAIEEAYRLARENPEKYFITDQYNNPANWQAHYHTTGPEIMAQVPEKPASVVASVGTSGTLMGLSRYFREHSPKTRMVCAEPFLGHGIQGLKNMKESYTPEIYDKTRLDKILNIDDALAFDTARQLAVKEGLFVGMSAGAAMAAAIQEAQTLEKGVVVVIFPDSGERYLSTSLFSVQQKVPLHLFDTRSGKKQPFKPVKPDTISIYTCGPTVYQRLDPGSFRRYVFTDLLVRYLAFHKVDVNHVINITDYDDRTIDGANRAGQDVVEFTRPYIQAFHQDLQRLKIRPAQAFPRVSAHFNDMADLTRKLLDKGYAYEKLHSVYFDISKVAEYGHLSKMDIQKIRVGATVDLDEYEKQNPRDFTLFKRVRLSELRRGIGVKTEWGQVRPSLHLQCATLSMLFLGVPFDIHAGSRELVFPHHENERAIARAAQDRELAHVWLHCDPVQYDGSLGAASIHDLTLDTLADLGWDDGTIRFWLLSGHYRRGLMLSERSLTDARATLNRINRCIALLEQLRSGGDQVKDLPPGEIDQLMYDIRQGILTALADDLKVSAALAALLAGIKTINTLISRHRISNRDADLILSGLQEMDRIFQVCEFNHQPICSQQVKDLLRQRQAARENKDWATADQLRGQLVAMGISVHDQKVETD</sequence>
<dbReference type="Pfam" id="PF01406">
    <property type="entry name" value="tRNA-synt_1e"/>
    <property type="match status" value="1"/>
</dbReference>
<dbReference type="PROSITE" id="PS00165">
    <property type="entry name" value="DEHYDRATASE_SER_THR"/>
    <property type="match status" value="1"/>
</dbReference>
<dbReference type="NCBIfam" id="TIGR01136">
    <property type="entry name" value="cysKM"/>
    <property type="match status" value="1"/>
</dbReference>